<organism evidence="4 5">
    <name type="scientific">Bifidobacterium aerophilum</name>
    <dbReference type="NCBI Taxonomy" id="1798155"/>
    <lineage>
        <taxon>Bacteria</taxon>
        <taxon>Bacillati</taxon>
        <taxon>Actinomycetota</taxon>
        <taxon>Actinomycetes</taxon>
        <taxon>Bifidobacteriales</taxon>
        <taxon>Bifidobacteriaceae</taxon>
        <taxon>Bifidobacterium</taxon>
    </lineage>
</organism>
<evidence type="ECO:0000259" key="1">
    <source>
        <dbReference type="Pfam" id="PF07944"/>
    </source>
</evidence>
<name>A0A6N9Z6S4_9BIFI</name>
<dbReference type="InterPro" id="IPR049049">
    <property type="entry name" value="Beta-AFase-like_GH127_C"/>
</dbReference>
<dbReference type="Proteomes" id="UP000469194">
    <property type="component" value="Unassembled WGS sequence"/>
</dbReference>
<dbReference type="PANTHER" id="PTHR43465">
    <property type="entry name" value="DUF1680 DOMAIN PROTEIN (AFU_ORTHOLOGUE AFUA_1G08910)"/>
    <property type="match status" value="1"/>
</dbReference>
<reference evidence="4 5" key="1">
    <citation type="submission" date="2019-10" db="EMBL/GenBank/DDBJ databases">
        <title>Bifidobacterium from non-human primates.</title>
        <authorList>
            <person name="Modesto M."/>
        </authorList>
    </citation>
    <scope>NUCLEOTIDE SEQUENCE [LARGE SCALE GENOMIC DNA]</scope>
    <source>
        <strain evidence="4 5">TRE17</strain>
    </source>
</reference>
<feature type="domain" description="Non-reducing end beta-L-arabinofuranosidase-like GH127 catalytic" evidence="1">
    <location>
        <begin position="7"/>
        <end position="439"/>
    </location>
</feature>
<dbReference type="InterPro" id="IPR008928">
    <property type="entry name" value="6-hairpin_glycosidase_sf"/>
</dbReference>
<dbReference type="SUPFAM" id="SSF48208">
    <property type="entry name" value="Six-hairpin glycosidases"/>
    <property type="match status" value="1"/>
</dbReference>
<dbReference type="GO" id="GO:0005975">
    <property type="term" value="P:carbohydrate metabolic process"/>
    <property type="evidence" value="ECO:0007669"/>
    <property type="project" value="InterPro"/>
</dbReference>
<dbReference type="Pfam" id="PF07944">
    <property type="entry name" value="Beta-AFase-like_GH127_cat"/>
    <property type="match status" value="1"/>
</dbReference>
<dbReference type="InterPro" id="IPR049174">
    <property type="entry name" value="Beta-AFase-like"/>
</dbReference>
<dbReference type="AlphaFoldDB" id="A0A6N9Z6S4"/>
<protein>
    <submittedName>
        <fullName evidence="4">Glycoside hydrolase family 127 protein</fullName>
    </submittedName>
</protein>
<comment type="caution">
    <text evidence="4">The sequence shown here is derived from an EMBL/GenBank/DDBJ whole genome shotgun (WGS) entry which is preliminary data.</text>
</comment>
<evidence type="ECO:0000259" key="3">
    <source>
        <dbReference type="Pfam" id="PF20737"/>
    </source>
</evidence>
<dbReference type="Pfam" id="PF20737">
    <property type="entry name" value="Glyco_hydro127C"/>
    <property type="match status" value="1"/>
</dbReference>
<accession>A0A6N9Z6S4</accession>
<dbReference type="RefSeq" id="WP_163232065.1">
    <property type="nucleotide sequence ID" value="NZ_WHZW01000018.1"/>
</dbReference>
<evidence type="ECO:0000313" key="5">
    <source>
        <dbReference type="Proteomes" id="UP000469194"/>
    </source>
</evidence>
<sequence>MTSQPDITITSPFWKRYRQEIVRHGLPYQWRVLNDEADIDMADDPSDLGVGSAKPTSHAMHNLRIAAGLEQGKFSGRQYQDTDVYKWLEAACYALSDARRNPDDYGRADIDALRAAVDEAVDIITKAQDADGYLDTKFQLDMAPEQRFTSLQWSHELYDMGHFIEAAVAHYEATGERAALDVALRVAACIERRFGDGPGQVHGPDGHPEIELALARLAEVTGERRWLELAAWFLRVRGKDPGFLERQPELFYGGTLGFPRSYYQVDGPALELDQAEGHCVRQCYLATAMAKVGKALGDGEMLAAARRIWRDIVNHQMYVTGNIGSTKVWESFTFDDDLPNDLAYGETCASVAMCFYARALLEAGPNAAVADTLELELFNGMLAGLSLDCRHFFYVNPLEADPKASRFNPDRRHVLTRRADWFDCACCPANATRLIMSLDRYLYTVADDTTTDDDGTTGTGATIYAHQFVANVARFGDGLVIEQRQCGAGYPWTGDVEFRVANPQRFPRRLAIRIPGWAHGWTLTVNGRTVNGPFADGFVVIDVSSGSTEAVLHLDMPVRFLEAAARVRDDVGRLAVARGPLVYCAEGADNPEPLWTCRIDAGDRTDVAYDPSLLDGVAMIQVDGSRVPADPDAPLYREVDADETSQTTETLVPQRITLVPYYAWANRKDGQMSVWLPRRSR</sequence>
<proteinExistence type="predicted"/>
<feature type="domain" description="Non-reducing end beta-L-arabinofuranosidase-like GH127 C-terminal" evidence="3">
    <location>
        <begin position="558"/>
        <end position="677"/>
    </location>
</feature>
<gene>
    <name evidence="4" type="ORF">GFD25_09015</name>
</gene>
<dbReference type="InterPro" id="IPR012878">
    <property type="entry name" value="Beta-AFase-like_GH127_cat"/>
</dbReference>
<dbReference type="GO" id="GO:0016787">
    <property type="term" value="F:hydrolase activity"/>
    <property type="evidence" value="ECO:0007669"/>
    <property type="project" value="UniProtKB-KW"/>
</dbReference>
<keyword evidence="5" id="KW-1185">Reference proteome</keyword>
<evidence type="ECO:0000313" key="4">
    <source>
        <dbReference type="EMBL" id="NEG90120.1"/>
    </source>
</evidence>
<feature type="domain" description="Non-reducing end beta-L-arabinofuranosidase-like GH127 middle" evidence="2">
    <location>
        <begin position="462"/>
        <end position="556"/>
    </location>
</feature>
<dbReference type="InterPro" id="IPR049046">
    <property type="entry name" value="Beta-AFase-like_GH127_middle"/>
</dbReference>
<dbReference type="PANTHER" id="PTHR43465:SF2">
    <property type="entry name" value="DUF1680 DOMAIN PROTEIN (AFU_ORTHOLOGUE AFUA_1G08910)"/>
    <property type="match status" value="1"/>
</dbReference>
<keyword evidence="4" id="KW-0378">Hydrolase</keyword>
<evidence type="ECO:0000259" key="2">
    <source>
        <dbReference type="Pfam" id="PF20736"/>
    </source>
</evidence>
<dbReference type="Pfam" id="PF20736">
    <property type="entry name" value="Glyco_hydro127M"/>
    <property type="match status" value="1"/>
</dbReference>
<dbReference type="EMBL" id="WHZW01000018">
    <property type="protein sequence ID" value="NEG90120.1"/>
    <property type="molecule type" value="Genomic_DNA"/>
</dbReference>